<name>A0A3A4N4U1_ABYX5</name>
<dbReference type="NCBIfam" id="NF033788">
    <property type="entry name" value="HTH_metalloreg"/>
    <property type="match status" value="1"/>
</dbReference>
<dbReference type="InterPro" id="IPR001845">
    <property type="entry name" value="HTH_ArsR_DNA-bd_dom"/>
</dbReference>
<dbReference type="Pfam" id="PF01022">
    <property type="entry name" value="HTH_5"/>
    <property type="match status" value="1"/>
</dbReference>
<dbReference type="Proteomes" id="UP000265882">
    <property type="component" value="Unassembled WGS sequence"/>
</dbReference>
<keyword evidence="2" id="KW-0238">DNA-binding</keyword>
<dbReference type="InterPro" id="IPR011991">
    <property type="entry name" value="ArsR-like_HTH"/>
</dbReference>
<dbReference type="GO" id="GO:0003677">
    <property type="term" value="F:DNA binding"/>
    <property type="evidence" value="ECO:0007669"/>
    <property type="project" value="UniProtKB-KW"/>
</dbReference>
<dbReference type="PRINTS" id="PR00778">
    <property type="entry name" value="HTHARSR"/>
</dbReference>
<dbReference type="AlphaFoldDB" id="A0A3A4N4U1"/>
<gene>
    <name evidence="5" type="ORF">C4520_21520</name>
</gene>
<reference evidence="5 6" key="1">
    <citation type="journal article" date="2017" name="ISME J.">
        <title>Energy and carbon metabolisms in a deep terrestrial subsurface fluid microbial community.</title>
        <authorList>
            <person name="Momper L."/>
            <person name="Jungbluth S.P."/>
            <person name="Lee M.D."/>
            <person name="Amend J.P."/>
        </authorList>
    </citation>
    <scope>NUCLEOTIDE SEQUENCE [LARGE SCALE GENOMIC DNA]</scope>
    <source>
        <strain evidence="5">SURF_5</strain>
    </source>
</reference>
<keyword evidence="3" id="KW-0804">Transcription</keyword>
<feature type="domain" description="HTH arsR-type" evidence="4">
    <location>
        <begin position="1"/>
        <end position="92"/>
    </location>
</feature>
<dbReference type="CDD" id="cd00090">
    <property type="entry name" value="HTH_ARSR"/>
    <property type="match status" value="1"/>
</dbReference>
<dbReference type="Gene3D" id="1.10.10.10">
    <property type="entry name" value="Winged helix-like DNA-binding domain superfamily/Winged helix DNA-binding domain"/>
    <property type="match status" value="1"/>
</dbReference>
<sequence>MELLEQFAPTLRAIAHPVRLRIIDFLKDGEKPVSKIVEATGKTQALISHQLGILRAHGAVRARREGNQVFYRVADESALGLLECIRRRRDLK</sequence>
<accession>A0A3A4N4U1</accession>
<protein>
    <submittedName>
        <fullName evidence="5">ArsR family transcriptional regulator</fullName>
    </submittedName>
</protein>
<dbReference type="EMBL" id="QZKU01000144">
    <property type="protein sequence ID" value="RJP14352.1"/>
    <property type="molecule type" value="Genomic_DNA"/>
</dbReference>
<dbReference type="GO" id="GO:0003700">
    <property type="term" value="F:DNA-binding transcription factor activity"/>
    <property type="evidence" value="ECO:0007669"/>
    <property type="project" value="InterPro"/>
</dbReference>
<evidence type="ECO:0000313" key="6">
    <source>
        <dbReference type="Proteomes" id="UP000265882"/>
    </source>
</evidence>
<proteinExistence type="predicted"/>
<dbReference type="PROSITE" id="PS50987">
    <property type="entry name" value="HTH_ARSR_2"/>
    <property type="match status" value="1"/>
</dbReference>
<dbReference type="InterPro" id="IPR051011">
    <property type="entry name" value="Metal_resp_trans_reg"/>
</dbReference>
<dbReference type="SUPFAM" id="SSF46785">
    <property type="entry name" value="Winged helix' DNA-binding domain"/>
    <property type="match status" value="1"/>
</dbReference>
<dbReference type="PANTHER" id="PTHR43132">
    <property type="entry name" value="ARSENICAL RESISTANCE OPERON REPRESSOR ARSR-RELATED"/>
    <property type="match status" value="1"/>
</dbReference>
<dbReference type="SMART" id="SM00418">
    <property type="entry name" value="HTH_ARSR"/>
    <property type="match status" value="1"/>
</dbReference>
<comment type="caution">
    <text evidence="5">The sequence shown here is derived from an EMBL/GenBank/DDBJ whole genome shotgun (WGS) entry which is preliminary data.</text>
</comment>
<dbReference type="InterPro" id="IPR036390">
    <property type="entry name" value="WH_DNA-bd_sf"/>
</dbReference>
<organism evidence="5 6">
    <name type="scientific">Abyssobacteria bacterium (strain SURF_5)</name>
    <dbReference type="NCBI Taxonomy" id="2093360"/>
    <lineage>
        <taxon>Bacteria</taxon>
        <taxon>Pseudomonadati</taxon>
        <taxon>Candidatus Hydrogenedentota</taxon>
        <taxon>Candidatus Abyssobacteria</taxon>
    </lineage>
</organism>
<evidence type="ECO:0000259" key="4">
    <source>
        <dbReference type="PROSITE" id="PS50987"/>
    </source>
</evidence>
<keyword evidence="1" id="KW-0805">Transcription regulation</keyword>
<dbReference type="InterPro" id="IPR036388">
    <property type="entry name" value="WH-like_DNA-bd_sf"/>
</dbReference>
<dbReference type="PANTHER" id="PTHR43132:SF2">
    <property type="entry name" value="ARSENICAL RESISTANCE OPERON REPRESSOR ARSR-RELATED"/>
    <property type="match status" value="1"/>
</dbReference>
<evidence type="ECO:0000256" key="3">
    <source>
        <dbReference type="ARBA" id="ARBA00023163"/>
    </source>
</evidence>
<evidence type="ECO:0000256" key="1">
    <source>
        <dbReference type="ARBA" id="ARBA00023015"/>
    </source>
</evidence>
<evidence type="ECO:0000256" key="2">
    <source>
        <dbReference type="ARBA" id="ARBA00023125"/>
    </source>
</evidence>
<evidence type="ECO:0000313" key="5">
    <source>
        <dbReference type="EMBL" id="RJP14352.1"/>
    </source>
</evidence>